<keyword evidence="3" id="KW-1185">Reference proteome</keyword>
<dbReference type="PANTHER" id="PTHR44846">
    <property type="entry name" value="MANNOSYL-D-GLYCERATE TRANSPORT/METABOLISM SYSTEM REPRESSOR MNGR-RELATED"/>
    <property type="match status" value="1"/>
</dbReference>
<evidence type="ECO:0000313" key="2">
    <source>
        <dbReference type="EMBL" id="MQS18094.1"/>
    </source>
</evidence>
<dbReference type="SUPFAM" id="SSF64288">
    <property type="entry name" value="Chorismate lyase-like"/>
    <property type="match status" value="1"/>
</dbReference>
<evidence type="ECO:0000259" key="1">
    <source>
        <dbReference type="SMART" id="SM00866"/>
    </source>
</evidence>
<gene>
    <name evidence="2" type="ORF">F7Q99_39385</name>
</gene>
<dbReference type="GO" id="GO:0045892">
    <property type="term" value="P:negative regulation of DNA-templated transcription"/>
    <property type="evidence" value="ECO:0007669"/>
    <property type="project" value="TreeGrafter"/>
</dbReference>
<dbReference type="InterPro" id="IPR011663">
    <property type="entry name" value="UTRA"/>
</dbReference>
<name>A0A6N7L6A0_9ACTN</name>
<feature type="domain" description="UbiC transcription regulator-associated" evidence="1">
    <location>
        <begin position="43"/>
        <end position="183"/>
    </location>
</feature>
<proteinExistence type="predicted"/>
<dbReference type="Gene3D" id="3.40.1410.10">
    <property type="entry name" value="Chorismate lyase-like"/>
    <property type="match status" value="1"/>
</dbReference>
<dbReference type="AlphaFoldDB" id="A0A6N7L6A0"/>
<dbReference type="PANTHER" id="PTHR44846:SF17">
    <property type="entry name" value="GNTR-FAMILY TRANSCRIPTIONAL REGULATOR"/>
    <property type="match status" value="1"/>
</dbReference>
<organism evidence="2 3">
    <name type="scientific">Streptomyces kaniharaensis</name>
    <dbReference type="NCBI Taxonomy" id="212423"/>
    <lineage>
        <taxon>Bacteria</taxon>
        <taxon>Bacillati</taxon>
        <taxon>Actinomycetota</taxon>
        <taxon>Actinomycetes</taxon>
        <taxon>Kitasatosporales</taxon>
        <taxon>Streptomycetaceae</taxon>
        <taxon>Streptomyces</taxon>
    </lineage>
</organism>
<dbReference type="SMART" id="SM00866">
    <property type="entry name" value="UTRA"/>
    <property type="match status" value="1"/>
</dbReference>
<dbReference type="Pfam" id="PF07702">
    <property type="entry name" value="UTRA"/>
    <property type="match status" value="1"/>
</dbReference>
<dbReference type="Proteomes" id="UP000450000">
    <property type="component" value="Unassembled WGS sequence"/>
</dbReference>
<dbReference type="InterPro" id="IPR028978">
    <property type="entry name" value="Chorismate_lyase_/UTRA_dom_sf"/>
</dbReference>
<accession>A0A6N7L6A0</accession>
<comment type="caution">
    <text evidence="2">The sequence shown here is derived from an EMBL/GenBank/DDBJ whole genome shotgun (WGS) entry which is preliminary data.</text>
</comment>
<sequence length="197" mass="21006">MRNTRKAQPVTTDQNAPAETVLRTAEHLAVQAEQRGFYADVAATGQAAAAAVTIEDRPAPDHVAQLLGVAPGTQVLVRDRVQGAEGQPPLQHSVSYFLPAIAEALPVLRDLNTGAGGYLARLESLGLQIEQVDNIRPALATAEQRTALQLPDPAAVDLITRVDRDQNGRVVHVMDLVRTDRNVTVTAVNRVSSNTAA</sequence>
<dbReference type="EMBL" id="WBOF01000014">
    <property type="protein sequence ID" value="MQS18094.1"/>
    <property type="molecule type" value="Genomic_DNA"/>
</dbReference>
<evidence type="ECO:0000313" key="3">
    <source>
        <dbReference type="Proteomes" id="UP000450000"/>
    </source>
</evidence>
<reference evidence="2 3" key="1">
    <citation type="submission" date="2019-09" db="EMBL/GenBank/DDBJ databases">
        <title>Genome Sequences of Streptomyces kaniharaensis ATCC 21070.</title>
        <authorList>
            <person name="Zhu W."/>
            <person name="De Crecy-Lagard V."/>
            <person name="Richards N.G."/>
        </authorList>
    </citation>
    <scope>NUCLEOTIDE SEQUENCE [LARGE SCALE GENOMIC DNA]</scope>
    <source>
        <strain evidence="2 3">SF-557</strain>
    </source>
</reference>
<dbReference type="InterPro" id="IPR050679">
    <property type="entry name" value="Bact_HTH_transcr_reg"/>
</dbReference>
<dbReference type="GO" id="GO:0003677">
    <property type="term" value="F:DNA binding"/>
    <property type="evidence" value="ECO:0007669"/>
    <property type="project" value="InterPro"/>
</dbReference>
<protein>
    <submittedName>
        <fullName evidence="2">UTRA domain-containing protein</fullName>
    </submittedName>
</protein>